<organism evidence="7 8">
    <name type="scientific">Tepidimonas fonticaldi</name>
    <dbReference type="NCBI Taxonomy" id="1101373"/>
    <lineage>
        <taxon>Bacteria</taxon>
        <taxon>Pseudomonadati</taxon>
        <taxon>Pseudomonadota</taxon>
        <taxon>Betaproteobacteria</taxon>
        <taxon>Burkholderiales</taxon>
        <taxon>Tepidimonas</taxon>
    </lineage>
</organism>
<evidence type="ECO:0000256" key="5">
    <source>
        <dbReference type="SAM" id="Phobius"/>
    </source>
</evidence>
<protein>
    <submittedName>
        <fullName evidence="7">Protein NrnU</fullName>
    </submittedName>
</protein>
<accession>A0A1A6DTC0</accession>
<dbReference type="GO" id="GO:0016020">
    <property type="term" value="C:membrane"/>
    <property type="evidence" value="ECO:0007669"/>
    <property type="project" value="UniProtKB-SubCell"/>
</dbReference>
<dbReference type="OrthoDB" id="5293641at2"/>
<name>A0A1A6DTC0_9BURK</name>
<evidence type="ECO:0000256" key="1">
    <source>
        <dbReference type="ARBA" id="ARBA00004141"/>
    </source>
</evidence>
<comment type="subcellular location">
    <subcellularLocation>
        <location evidence="1">Membrane</location>
        <topology evidence="1">Multi-pass membrane protein</topology>
    </subcellularLocation>
</comment>
<feature type="transmembrane region" description="Helical" evidence="5">
    <location>
        <begin position="113"/>
        <end position="139"/>
    </location>
</feature>
<gene>
    <name evidence="7" type="ORF">A9O67_08930</name>
</gene>
<evidence type="ECO:0000313" key="7">
    <source>
        <dbReference type="EMBL" id="OBS29931.1"/>
    </source>
</evidence>
<keyword evidence="3 5" id="KW-1133">Transmembrane helix</keyword>
<comment type="caution">
    <text evidence="7">The sequence shown here is derived from an EMBL/GenBank/DDBJ whole genome shotgun (WGS) entry which is preliminary data.</text>
</comment>
<dbReference type="EMBL" id="LZDH01000065">
    <property type="protein sequence ID" value="OBS29931.1"/>
    <property type="molecule type" value="Genomic_DNA"/>
</dbReference>
<dbReference type="InterPro" id="IPR009915">
    <property type="entry name" value="NnrU_dom"/>
</dbReference>
<sequence>MQWLVLGLILFLGVHSVRIVADDWRNQTIDRIGLGAWKAVYSLVSAVGLGLIIWGYGLARQSPDVLWTPPLGMRHAASLLTLVAFVLLVAAYVPGNAIKARLGHPMVLSVKLWAFAHLLSNGTLADVLLFGGFLAWAVLNYRAARRRTPAGRDDIDDEDDAMVTATRGSSMTATVATVVVGLGAWAVFAFWAHGVLIGVRPFG</sequence>
<dbReference type="AlphaFoldDB" id="A0A1A6DTC0"/>
<evidence type="ECO:0000313" key="8">
    <source>
        <dbReference type="Proteomes" id="UP000091969"/>
    </source>
</evidence>
<dbReference type="Proteomes" id="UP000091969">
    <property type="component" value="Unassembled WGS sequence"/>
</dbReference>
<keyword evidence="8" id="KW-1185">Reference proteome</keyword>
<feature type="domain" description="NnrU" evidence="6">
    <location>
        <begin position="4"/>
        <end position="201"/>
    </location>
</feature>
<keyword evidence="4 5" id="KW-0472">Membrane</keyword>
<proteinExistence type="predicted"/>
<evidence type="ECO:0000256" key="4">
    <source>
        <dbReference type="ARBA" id="ARBA00023136"/>
    </source>
</evidence>
<feature type="transmembrane region" description="Helical" evidence="5">
    <location>
        <begin position="40"/>
        <end position="59"/>
    </location>
</feature>
<evidence type="ECO:0000256" key="2">
    <source>
        <dbReference type="ARBA" id="ARBA00022692"/>
    </source>
</evidence>
<evidence type="ECO:0000256" key="3">
    <source>
        <dbReference type="ARBA" id="ARBA00022989"/>
    </source>
</evidence>
<dbReference type="STRING" id="1101373.A9O67_08930"/>
<reference evidence="7 8" key="1">
    <citation type="submission" date="2016-06" db="EMBL/GenBank/DDBJ databases">
        <title>Genome sequence of Tepidimonas fonticaldi PL17.</title>
        <authorList>
            <person name="Pinnaka A.K."/>
        </authorList>
    </citation>
    <scope>NUCLEOTIDE SEQUENCE [LARGE SCALE GENOMIC DNA]</scope>
    <source>
        <strain evidence="7 8">PL17</strain>
    </source>
</reference>
<keyword evidence="2 5" id="KW-0812">Transmembrane</keyword>
<feature type="transmembrane region" description="Helical" evidence="5">
    <location>
        <begin position="175"/>
        <end position="199"/>
    </location>
</feature>
<evidence type="ECO:0000259" key="6">
    <source>
        <dbReference type="Pfam" id="PF07298"/>
    </source>
</evidence>
<dbReference type="Pfam" id="PF07298">
    <property type="entry name" value="NnrU"/>
    <property type="match status" value="1"/>
</dbReference>
<dbReference type="RefSeq" id="WP_068610275.1">
    <property type="nucleotide sequence ID" value="NZ_LZDH01000065.1"/>
</dbReference>
<feature type="transmembrane region" description="Helical" evidence="5">
    <location>
        <begin position="71"/>
        <end position="93"/>
    </location>
</feature>